<organism evidence="2 3">
    <name type="scientific">Chiloscyllium punctatum</name>
    <name type="common">Brownbanded bambooshark</name>
    <name type="synonym">Hemiscyllium punctatum</name>
    <dbReference type="NCBI Taxonomy" id="137246"/>
    <lineage>
        <taxon>Eukaryota</taxon>
        <taxon>Metazoa</taxon>
        <taxon>Chordata</taxon>
        <taxon>Craniata</taxon>
        <taxon>Vertebrata</taxon>
        <taxon>Chondrichthyes</taxon>
        <taxon>Elasmobranchii</taxon>
        <taxon>Galeomorphii</taxon>
        <taxon>Galeoidea</taxon>
        <taxon>Orectolobiformes</taxon>
        <taxon>Hemiscylliidae</taxon>
        <taxon>Chiloscyllium</taxon>
    </lineage>
</organism>
<evidence type="ECO:0000313" key="3">
    <source>
        <dbReference type="Proteomes" id="UP000287033"/>
    </source>
</evidence>
<accession>A0A401S9F4</accession>
<dbReference type="AlphaFoldDB" id="A0A401S9F4"/>
<proteinExistence type="predicted"/>
<evidence type="ECO:0000256" key="1">
    <source>
        <dbReference type="SAM" id="MobiDB-lite"/>
    </source>
</evidence>
<feature type="compositionally biased region" description="Basic and acidic residues" evidence="1">
    <location>
        <begin position="78"/>
        <end position="87"/>
    </location>
</feature>
<dbReference type="EMBL" id="BEZZ01000147">
    <property type="protein sequence ID" value="GCC27028.1"/>
    <property type="molecule type" value="Genomic_DNA"/>
</dbReference>
<sequence>MCPTLPQFPAQKYSPGLAVPIAGTQDRGLRQKGLLGAKSAVHAFPSPRQRQGLDYTQMPNNPNHPNTEQSTSNSNRYHQQEVNHSDRSAASGSLPGQGSALISVKWRRARQAPRDPSEVTEPQLAATAAMRKPLSASSSNTVLTPRAVQPPRLTVLCRRAGSAHYVTSQTTNAGFSS</sequence>
<comment type="caution">
    <text evidence="2">The sequence shown here is derived from an EMBL/GenBank/DDBJ whole genome shotgun (WGS) entry which is preliminary data.</text>
</comment>
<dbReference type="Proteomes" id="UP000287033">
    <property type="component" value="Unassembled WGS sequence"/>
</dbReference>
<keyword evidence="3" id="KW-1185">Reference proteome</keyword>
<feature type="region of interest" description="Disordered" evidence="1">
    <location>
        <begin position="40"/>
        <end position="123"/>
    </location>
</feature>
<evidence type="ECO:0000313" key="2">
    <source>
        <dbReference type="EMBL" id="GCC27028.1"/>
    </source>
</evidence>
<name>A0A401S9F4_CHIPU</name>
<protein>
    <submittedName>
        <fullName evidence="2">Uncharacterized protein</fullName>
    </submittedName>
</protein>
<feature type="compositionally biased region" description="Polar residues" evidence="1">
    <location>
        <begin position="57"/>
        <end position="77"/>
    </location>
</feature>
<reference evidence="2 3" key="1">
    <citation type="journal article" date="2018" name="Nat. Ecol. Evol.">
        <title>Shark genomes provide insights into elasmobranch evolution and the origin of vertebrates.</title>
        <authorList>
            <person name="Hara Y"/>
            <person name="Yamaguchi K"/>
            <person name="Onimaru K"/>
            <person name="Kadota M"/>
            <person name="Koyanagi M"/>
            <person name="Keeley SD"/>
            <person name="Tatsumi K"/>
            <person name="Tanaka K"/>
            <person name="Motone F"/>
            <person name="Kageyama Y"/>
            <person name="Nozu R"/>
            <person name="Adachi N"/>
            <person name="Nishimura O"/>
            <person name="Nakagawa R"/>
            <person name="Tanegashima C"/>
            <person name="Kiyatake I"/>
            <person name="Matsumoto R"/>
            <person name="Murakumo K"/>
            <person name="Nishida K"/>
            <person name="Terakita A"/>
            <person name="Kuratani S"/>
            <person name="Sato K"/>
            <person name="Hyodo S Kuraku.S."/>
        </authorList>
    </citation>
    <scope>NUCLEOTIDE SEQUENCE [LARGE SCALE GENOMIC DNA]</scope>
</reference>
<gene>
    <name evidence="2" type="ORF">chiPu_0005449</name>
</gene>